<dbReference type="OrthoDB" id="9761531at2"/>
<dbReference type="Gene3D" id="1.10.10.10">
    <property type="entry name" value="Winged helix-like DNA-binding domain superfamily/Winged helix DNA-binding domain"/>
    <property type="match status" value="1"/>
</dbReference>
<dbReference type="InterPro" id="IPR036388">
    <property type="entry name" value="WH-like_DNA-bd_sf"/>
</dbReference>
<dbReference type="Proteomes" id="UP000279446">
    <property type="component" value="Unassembled WGS sequence"/>
</dbReference>
<keyword evidence="5" id="KW-0378">Hydrolase</keyword>
<dbReference type="PANTHER" id="PTHR23131:SF4">
    <property type="entry name" value="METALLO-BETA-LACTAMASE SUPERFAMILY POTEIN"/>
    <property type="match status" value="1"/>
</dbReference>
<organism evidence="5 6">
    <name type="scientific">Paenibacillus anaericanus</name>
    <dbReference type="NCBI Taxonomy" id="170367"/>
    <lineage>
        <taxon>Bacteria</taxon>
        <taxon>Bacillati</taxon>
        <taxon>Bacillota</taxon>
        <taxon>Bacilli</taxon>
        <taxon>Bacillales</taxon>
        <taxon>Paenibacillaceae</taxon>
        <taxon>Paenibacillus</taxon>
    </lineage>
</organism>
<dbReference type="Pfam" id="PF21221">
    <property type="entry name" value="B_lactamase-like_C"/>
    <property type="match status" value="1"/>
</dbReference>
<evidence type="ECO:0000256" key="1">
    <source>
        <dbReference type="ARBA" id="ARBA00034221"/>
    </source>
</evidence>
<comment type="caution">
    <text evidence="5">The sequence shown here is derived from an EMBL/GenBank/DDBJ whole genome shotgun (WGS) entry which is preliminary data.</text>
</comment>
<dbReference type="InterPro" id="IPR050662">
    <property type="entry name" value="Sec-metab_biosynth-thioest"/>
</dbReference>
<dbReference type="PANTHER" id="PTHR23131">
    <property type="entry name" value="ENDORIBONUCLEASE LACTB2"/>
    <property type="match status" value="1"/>
</dbReference>
<comment type="catalytic activity">
    <reaction evidence="1">
        <text>3',5'-cyclic CMP + H2O = CMP + H(+)</text>
        <dbReference type="Rhea" id="RHEA:72675"/>
        <dbReference type="ChEBI" id="CHEBI:15377"/>
        <dbReference type="ChEBI" id="CHEBI:15378"/>
        <dbReference type="ChEBI" id="CHEBI:58003"/>
        <dbReference type="ChEBI" id="CHEBI:60377"/>
    </reaction>
    <physiologicalReaction direction="left-to-right" evidence="1">
        <dbReference type="Rhea" id="RHEA:72676"/>
    </physiologicalReaction>
</comment>
<dbReference type="InterPro" id="IPR001279">
    <property type="entry name" value="Metallo-B-lactamas"/>
</dbReference>
<evidence type="ECO:0000259" key="4">
    <source>
        <dbReference type="SMART" id="SM00849"/>
    </source>
</evidence>
<dbReference type="EMBL" id="RZNY01000001">
    <property type="protein sequence ID" value="RUT48537.1"/>
    <property type="molecule type" value="Genomic_DNA"/>
</dbReference>
<comment type="catalytic activity">
    <reaction evidence="3">
        <text>3',5'-cyclic UMP + H2O = UMP + H(+)</text>
        <dbReference type="Rhea" id="RHEA:70575"/>
        <dbReference type="ChEBI" id="CHEBI:15377"/>
        <dbReference type="ChEBI" id="CHEBI:15378"/>
        <dbReference type="ChEBI" id="CHEBI:57865"/>
        <dbReference type="ChEBI" id="CHEBI:184387"/>
    </reaction>
    <physiologicalReaction direction="left-to-right" evidence="3">
        <dbReference type="Rhea" id="RHEA:70576"/>
    </physiologicalReaction>
</comment>
<evidence type="ECO:0000256" key="2">
    <source>
        <dbReference type="ARBA" id="ARBA00034301"/>
    </source>
</evidence>
<dbReference type="AlphaFoldDB" id="A0A3S1DZF7"/>
<dbReference type="GO" id="GO:0016787">
    <property type="term" value="F:hydrolase activity"/>
    <property type="evidence" value="ECO:0007669"/>
    <property type="project" value="UniProtKB-KW"/>
</dbReference>
<dbReference type="Pfam" id="PF00753">
    <property type="entry name" value="Lactamase_B"/>
    <property type="match status" value="1"/>
</dbReference>
<evidence type="ECO:0000313" key="5">
    <source>
        <dbReference type="EMBL" id="RUT48537.1"/>
    </source>
</evidence>
<keyword evidence="6" id="KW-1185">Reference proteome</keyword>
<proteinExistence type="predicted"/>
<accession>A0A3S1DZF7</accession>
<name>A0A3S1DZF7_9BACL</name>
<gene>
    <name evidence="5" type="ORF">EJP82_00910</name>
</gene>
<dbReference type="Gene3D" id="3.60.15.10">
    <property type="entry name" value="Ribonuclease Z/Hydroxyacylglutathione hydrolase-like"/>
    <property type="match status" value="1"/>
</dbReference>
<dbReference type="RefSeq" id="WP_127190131.1">
    <property type="nucleotide sequence ID" value="NZ_RZNY01000001.1"/>
</dbReference>
<comment type="function">
    <text evidence="2">Counteracts the endogenous Pycsar antiviral defense system. Phosphodiesterase that enables metal-dependent hydrolysis of host cyclic nucleotide Pycsar defense signals such as cCMP and cUMP.</text>
</comment>
<dbReference type="SUPFAM" id="SSF56281">
    <property type="entry name" value="Metallo-hydrolase/oxidoreductase"/>
    <property type="match status" value="1"/>
</dbReference>
<protein>
    <submittedName>
        <fullName evidence="5">MBL fold metallo-hydrolase</fullName>
    </submittedName>
</protein>
<feature type="domain" description="Metallo-beta-lactamase" evidence="4">
    <location>
        <begin position="28"/>
        <end position="241"/>
    </location>
</feature>
<evidence type="ECO:0000313" key="6">
    <source>
        <dbReference type="Proteomes" id="UP000279446"/>
    </source>
</evidence>
<sequence>MTTIPDIKDWNEEEITRVRISMAPPLRWVNSYLLRGPEGITIIDPGPRTETSEAEWEEAWHELGILPQEITSIVLTHHHPDHYGLAGYMQSLTGASVTMSRRAHEESLRMWGKDSMMCEELPRLFRRHGMPAIWSEQIAEHLDGFIPQVTPSPNITYITEGSYVCMGGRNWLAIETAGHAPGHLSFYDIERGIILCGDSVLPQISPNVSLLPGSDSQPLRSFIDSLVKLGELDVKLAFPGHRNPFSHFAERTNGLIKHHEERLLRIEALLQQSSQSGFEICTALFGNDLGIHQMRFAMSEALAHLVHLVDQGRVVEKISPTDAGMILFSSIK</sequence>
<dbReference type="CDD" id="cd07725">
    <property type="entry name" value="TTHA1429-like_MBL-fold"/>
    <property type="match status" value="1"/>
</dbReference>
<dbReference type="InterPro" id="IPR036866">
    <property type="entry name" value="RibonucZ/Hydroxyglut_hydro"/>
</dbReference>
<reference evidence="5 6" key="1">
    <citation type="submission" date="2018-12" db="EMBL/GenBank/DDBJ databases">
        <authorList>
            <person name="Sun L."/>
            <person name="Chen Z."/>
        </authorList>
    </citation>
    <scope>NUCLEOTIDE SEQUENCE [LARGE SCALE GENOMIC DNA]</scope>
    <source>
        <strain evidence="5 6">DSM 15890</strain>
    </source>
</reference>
<dbReference type="SMART" id="SM00849">
    <property type="entry name" value="Lactamase_B"/>
    <property type="match status" value="1"/>
</dbReference>
<dbReference type="InterPro" id="IPR048933">
    <property type="entry name" value="B_lactamase-like_C"/>
</dbReference>
<evidence type="ECO:0000256" key="3">
    <source>
        <dbReference type="ARBA" id="ARBA00048505"/>
    </source>
</evidence>